<dbReference type="EMBL" id="JABFAC010000011">
    <property type="protein sequence ID" value="MBA0629115.1"/>
    <property type="molecule type" value="Genomic_DNA"/>
</dbReference>
<dbReference type="SUPFAM" id="SSF55455">
    <property type="entry name" value="SRF-like"/>
    <property type="match status" value="1"/>
</dbReference>
<proteinExistence type="predicted"/>
<keyword evidence="2" id="KW-1185">Reference proteome</keyword>
<reference evidence="1 2" key="1">
    <citation type="journal article" date="2019" name="Genome Biol. Evol.">
        <title>Insights into the evolution of the New World diploid cottons (Gossypium, subgenus Houzingenia) based on genome sequencing.</title>
        <authorList>
            <person name="Grover C.E."/>
            <person name="Arick M.A. 2nd"/>
            <person name="Thrash A."/>
            <person name="Conover J.L."/>
            <person name="Sanders W.S."/>
            <person name="Peterson D.G."/>
            <person name="Frelichowski J.E."/>
            <person name="Scheffler J.A."/>
            <person name="Scheffler B.E."/>
            <person name="Wendel J.F."/>
        </authorList>
    </citation>
    <scope>NUCLEOTIDE SEQUENCE [LARGE SCALE GENOMIC DNA]</scope>
    <source>
        <strain evidence="1">27</strain>
        <tissue evidence="1">Leaf</tissue>
    </source>
</reference>
<dbReference type="GO" id="GO:0046983">
    <property type="term" value="F:protein dimerization activity"/>
    <property type="evidence" value="ECO:0007669"/>
    <property type="project" value="InterPro"/>
</dbReference>
<accession>A0A7J8STF9</accession>
<gene>
    <name evidence="1" type="ORF">Godav_023724</name>
</gene>
<sequence length="85" mass="9993">MTRKKVKLAYITNDLARKVTYKNRMKVLISPNPRFGLLPWVQQVISKLETMSEMEKNKNMLNLKTFLSPKITKATKQLKNHCKED</sequence>
<evidence type="ECO:0000313" key="1">
    <source>
        <dbReference type="EMBL" id="MBA0629115.1"/>
    </source>
</evidence>
<dbReference type="GO" id="GO:0003677">
    <property type="term" value="F:DNA binding"/>
    <property type="evidence" value="ECO:0007669"/>
    <property type="project" value="InterPro"/>
</dbReference>
<organism evidence="1 2">
    <name type="scientific">Gossypium davidsonii</name>
    <name type="common">Davidson's cotton</name>
    <name type="synonym">Gossypium klotzschianum subsp. davidsonii</name>
    <dbReference type="NCBI Taxonomy" id="34287"/>
    <lineage>
        <taxon>Eukaryota</taxon>
        <taxon>Viridiplantae</taxon>
        <taxon>Streptophyta</taxon>
        <taxon>Embryophyta</taxon>
        <taxon>Tracheophyta</taxon>
        <taxon>Spermatophyta</taxon>
        <taxon>Magnoliopsida</taxon>
        <taxon>eudicotyledons</taxon>
        <taxon>Gunneridae</taxon>
        <taxon>Pentapetalae</taxon>
        <taxon>rosids</taxon>
        <taxon>malvids</taxon>
        <taxon>Malvales</taxon>
        <taxon>Malvaceae</taxon>
        <taxon>Malvoideae</taxon>
        <taxon>Gossypium</taxon>
    </lineage>
</organism>
<comment type="caution">
    <text evidence="1">The sequence shown here is derived from an EMBL/GenBank/DDBJ whole genome shotgun (WGS) entry which is preliminary data.</text>
</comment>
<evidence type="ECO:0000313" key="2">
    <source>
        <dbReference type="Proteomes" id="UP000593561"/>
    </source>
</evidence>
<name>A0A7J8STF9_GOSDV</name>
<dbReference type="AlphaFoldDB" id="A0A7J8STF9"/>
<dbReference type="Proteomes" id="UP000593561">
    <property type="component" value="Unassembled WGS sequence"/>
</dbReference>
<protein>
    <submittedName>
        <fullName evidence="1">Uncharacterized protein</fullName>
    </submittedName>
</protein>
<dbReference type="InterPro" id="IPR036879">
    <property type="entry name" value="TF_MADSbox_sf"/>
</dbReference>